<organism evidence="8 9">
    <name type="scientific">Thermogutta terrifontis</name>
    <dbReference type="NCBI Taxonomy" id="1331910"/>
    <lineage>
        <taxon>Bacteria</taxon>
        <taxon>Pseudomonadati</taxon>
        <taxon>Planctomycetota</taxon>
        <taxon>Planctomycetia</taxon>
        <taxon>Pirellulales</taxon>
        <taxon>Thermoguttaceae</taxon>
        <taxon>Thermogutta</taxon>
    </lineage>
</organism>
<keyword evidence="3" id="KW-0285">Flavoprotein</keyword>
<accession>A0A286RL37</accession>
<dbReference type="GO" id="GO:0006207">
    <property type="term" value="P:'de novo' pyrimidine nucleobase biosynthetic process"/>
    <property type="evidence" value="ECO:0007669"/>
    <property type="project" value="TreeGrafter"/>
</dbReference>
<proteinExistence type="predicted"/>
<evidence type="ECO:0000313" key="9">
    <source>
        <dbReference type="Proteomes" id="UP000215086"/>
    </source>
</evidence>
<dbReference type="RefSeq" id="WP_095416396.1">
    <property type="nucleotide sequence ID" value="NZ_CP018477.1"/>
</dbReference>
<gene>
    <name evidence="8" type="ORF">THTE_4057</name>
</gene>
<dbReference type="PIRSF" id="PIRSF000164">
    <property type="entry name" value="DHO_oxidase"/>
    <property type="match status" value="1"/>
</dbReference>
<evidence type="ECO:0000256" key="2">
    <source>
        <dbReference type="ARBA" id="ARBA00004725"/>
    </source>
</evidence>
<dbReference type="EMBL" id="CP018477">
    <property type="protein sequence ID" value="ASV76658.1"/>
    <property type="molecule type" value="Genomic_DNA"/>
</dbReference>
<dbReference type="InterPro" id="IPR013785">
    <property type="entry name" value="Aldolase_TIM"/>
</dbReference>
<dbReference type="OrthoDB" id="9794954at2"/>
<dbReference type="GO" id="GO:0005737">
    <property type="term" value="C:cytoplasm"/>
    <property type="evidence" value="ECO:0007669"/>
    <property type="project" value="InterPro"/>
</dbReference>
<keyword evidence="4" id="KW-0288">FMN</keyword>
<dbReference type="SUPFAM" id="SSF51395">
    <property type="entry name" value="FMN-linked oxidoreductases"/>
    <property type="match status" value="1"/>
</dbReference>
<dbReference type="GO" id="GO:0004152">
    <property type="term" value="F:dihydroorotate dehydrogenase activity"/>
    <property type="evidence" value="ECO:0007669"/>
    <property type="project" value="InterPro"/>
</dbReference>
<evidence type="ECO:0000256" key="5">
    <source>
        <dbReference type="ARBA" id="ARBA00022975"/>
    </source>
</evidence>
<dbReference type="Proteomes" id="UP000215086">
    <property type="component" value="Chromosome"/>
</dbReference>
<keyword evidence="9" id="KW-1185">Reference proteome</keyword>
<evidence type="ECO:0000256" key="4">
    <source>
        <dbReference type="ARBA" id="ARBA00022643"/>
    </source>
</evidence>
<sequence>MSVDLRTRYLGLELKNPIVAAACPLTESLDNQRRLEDAGAAAIVLPSLFEEQILAEEENLARVHEFGTDSFAEALSYFPEPEEYRLGTDEYLDRIRTAKRCLSIPVIASLNGTSEGSWIRYAKLFQEAGADAIELNIYFVAADLERSGAEVEAQYLSLVKAVASSVTIPVAVKIGPYFSSVGHFARQLVDAGARGLVLFNRFLQPDIRLDTLETKPHLVLSTEFELLLPLRWIAILYGKVNASLALTGGVHSAEAVIKSVLAGADVVMLASVLYKQGFGCIKTFLQQIEQWMEEQEYESVEQMKGSMSHKNCPNPEVFERGNYMKAITSFTGVPI</sequence>
<evidence type="ECO:0000256" key="6">
    <source>
        <dbReference type="ARBA" id="ARBA00023002"/>
    </source>
</evidence>
<comment type="pathway">
    <text evidence="2">Pyrimidine metabolism; UMP biosynthesis via de novo pathway.</text>
</comment>
<dbReference type="Pfam" id="PF01180">
    <property type="entry name" value="DHO_dh"/>
    <property type="match status" value="1"/>
</dbReference>
<dbReference type="GO" id="GO:0044205">
    <property type="term" value="P:'de novo' UMP biosynthetic process"/>
    <property type="evidence" value="ECO:0007669"/>
    <property type="project" value="UniProtKB-UniPathway"/>
</dbReference>
<dbReference type="NCBIfam" id="NF005741">
    <property type="entry name" value="PRK07565.1"/>
    <property type="match status" value="1"/>
</dbReference>
<name>A0A286RL37_9BACT</name>
<dbReference type="InterPro" id="IPR012135">
    <property type="entry name" value="Dihydroorotate_DH_1_2"/>
</dbReference>
<evidence type="ECO:0000256" key="3">
    <source>
        <dbReference type="ARBA" id="ARBA00022630"/>
    </source>
</evidence>
<dbReference type="AlphaFoldDB" id="A0A286RL37"/>
<dbReference type="PANTHER" id="PTHR48109">
    <property type="entry name" value="DIHYDROOROTATE DEHYDROGENASE (QUINONE), MITOCHONDRIAL-RELATED"/>
    <property type="match status" value="1"/>
</dbReference>
<keyword evidence="5" id="KW-0665">Pyrimidine biosynthesis</keyword>
<evidence type="ECO:0000259" key="7">
    <source>
        <dbReference type="Pfam" id="PF01180"/>
    </source>
</evidence>
<dbReference type="InterPro" id="IPR005720">
    <property type="entry name" value="Dihydroorotate_DH_cat"/>
</dbReference>
<dbReference type="UniPathway" id="UPA00070"/>
<feature type="domain" description="Dihydroorotate dehydrogenase catalytic" evidence="7">
    <location>
        <begin position="7"/>
        <end position="292"/>
    </location>
</feature>
<dbReference type="CDD" id="cd04739">
    <property type="entry name" value="DHOD_like"/>
    <property type="match status" value="1"/>
</dbReference>
<comment type="cofactor">
    <cofactor evidence="1">
        <name>FMN</name>
        <dbReference type="ChEBI" id="CHEBI:58210"/>
    </cofactor>
</comment>
<keyword evidence="6" id="KW-0560">Oxidoreductase</keyword>
<evidence type="ECO:0000256" key="1">
    <source>
        <dbReference type="ARBA" id="ARBA00001917"/>
    </source>
</evidence>
<protein>
    <submittedName>
        <fullName evidence="8">Dihydropyrimidine dehydrogenase [NADP+], similar to dihydroorotate dehydrogenase</fullName>
    </submittedName>
</protein>
<dbReference type="KEGG" id="ttf:THTE_4057"/>
<dbReference type="Gene3D" id="3.20.20.70">
    <property type="entry name" value="Aldolase class I"/>
    <property type="match status" value="1"/>
</dbReference>
<evidence type="ECO:0000313" key="8">
    <source>
        <dbReference type="EMBL" id="ASV76658.1"/>
    </source>
</evidence>
<reference evidence="8 9" key="1">
    <citation type="journal article" name="Front. Microbiol.">
        <title>Sugar Metabolism of the First Thermophilic Planctomycete Thermogutta terrifontis: Comparative Genomic and Transcriptomic Approaches.</title>
        <authorList>
            <person name="Elcheninov A.G."/>
            <person name="Menzel P."/>
            <person name="Gudbergsdottir S.R."/>
            <person name="Slesarev A.I."/>
            <person name="Kadnikov V.V."/>
            <person name="Krogh A."/>
            <person name="Bonch-Osmolovskaya E.A."/>
            <person name="Peng X."/>
            <person name="Kublanov I.V."/>
        </authorList>
    </citation>
    <scope>NUCLEOTIDE SEQUENCE [LARGE SCALE GENOMIC DNA]</scope>
    <source>
        <strain evidence="8 9">R1</strain>
    </source>
</reference>
<dbReference type="PANTHER" id="PTHR48109:SF3">
    <property type="entry name" value="SLL0744 PROTEIN"/>
    <property type="match status" value="1"/>
</dbReference>
<dbReference type="InterPro" id="IPR050074">
    <property type="entry name" value="DHO_dehydrogenase"/>
</dbReference>